<sequence length="49" mass="5422">MQTCKKIMIGWVLSYKHSEKVANEAKFPRCEVESGVAAYVNKCESASLG</sequence>
<accession>A0A7U2F7Z6</accession>
<dbReference type="VEuPathDB" id="FungiDB:JI435_411660"/>
<dbReference type="AlphaFoldDB" id="A0A7U2F7Z6"/>
<keyword evidence="2" id="KW-1185">Reference proteome</keyword>
<evidence type="ECO:0000313" key="2">
    <source>
        <dbReference type="Proteomes" id="UP000663193"/>
    </source>
</evidence>
<organism evidence="1 2">
    <name type="scientific">Phaeosphaeria nodorum (strain SN15 / ATCC MYA-4574 / FGSC 10173)</name>
    <name type="common">Glume blotch fungus</name>
    <name type="synonym">Parastagonospora nodorum</name>
    <dbReference type="NCBI Taxonomy" id="321614"/>
    <lineage>
        <taxon>Eukaryota</taxon>
        <taxon>Fungi</taxon>
        <taxon>Dikarya</taxon>
        <taxon>Ascomycota</taxon>
        <taxon>Pezizomycotina</taxon>
        <taxon>Dothideomycetes</taxon>
        <taxon>Pleosporomycetidae</taxon>
        <taxon>Pleosporales</taxon>
        <taxon>Pleosporineae</taxon>
        <taxon>Phaeosphaeriaceae</taxon>
        <taxon>Parastagonospora</taxon>
    </lineage>
</organism>
<name>A0A7U2F7Z6_PHANO</name>
<evidence type="ECO:0000313" key="1">
    <source>
        <dbReference type="EMBL" id="QRC98180.1"/>
    </source>
</evidence>
<gene>
    <name evidence="1" type="ORF">JI435_411660</name>
</gene>
<dbReference type="Proteomes" id="UP000663193">
    <property type="component" value="Chromosome 8"/>
</dbReference>
<reference evidence="2" key="1">
    <citation type="journal article" date="2021" name="BMC Genomics">
        <title>Chromosome-level genome assembly and manually-curated proteome of model necrotroph Parastagonospora nodorum Sn15 reveals a genome-wide trove of candidate effector homologs, and redundancy of virulence-related functions within an accessory chromosome.</title>
        <authorList>
            <person name="Bertazzoni S."/>
            <person name="Jones D.A.B."/>
            <person name="Phan H.T."/>
            <person name="Tan K.-C."/>
            <person name="Hane J.K."/>
        </authorList>
    </citation>
    <scope>NUCLEOTIDE SEQUENCE [LARGE SCALE GENOMIC DNA]</scope>
    <source>
        <strain evidence="2">SN15 / ATCC MYA-4574 / FGSC 10173)</strain>
    </source>
</reference>
<proteinExistence type="predicted"/>
<dbReference type="EMBL" id="CP069030">
    <property type="protein sequence ID" value="QRC98180.1"/>
    <property type="molecule type" value="Genomic_DNA"/>
</dbReference>
<protein>
    <submittedName>
        <fullName evidence="1">Uncharacterized protein</fullName>
    </submittedName>
</protein>